<comment type="caution">
    <text evidence="3">The sequence shown here is derived from an EMBL/GenBank/DDBJ whole genome shotgun (WGS) entry which is preliminary data.</text>
</comment>
<feature type="chain" id="PRO_5032851303" description="AMIN domain-containing protein" evidence="2">
    <location>
        <begin position="22"/>
        <end position="582"/>
    </location>
</feature>
<proteinExistence type="predicted"/>
<evidence type="ECO:0000313" key="3">
    <source>
        <dbReference type="EMBL" id="PWB68200.1"/>
    </source>
</evidence>
<keyword evidence="2" id="KW-0732">Signal</keyword>
<evidence type="ECO:0000256" key="1">
    <source>
        <dbReference type="SAM" id="MobiDB-lite"/>
    </source>
</evidence>
<organism evidence="3 4">
    <name type="scientific">candidate division GN15 bacterium</name>
    <dbReference type="NCBI Taxonomy" id="2072418"/>
    <lineage>
        <taxon>Bacteria</taxon>
        <taxon>candidate division GN15</taxon>
    </lineage>
</organism>
<feature type="compositionally biased region" description="Low complexity" evidence="1">
    <location>
        <begin position="250"/>
        <end position="279"/>
    </location>
</feature>
<feature type="signal peptide" evidence="2">
    <location>
        <begin position="1"/>
        <end position="21"/>
    </location>
</feature>
<dbReference type="AlphaFoldDB" id="A0A855X2H4"/>
<dbReference type="Proteomes" id="UP000250918">
    <property type="component" value="Unassembled WGS sequence"/>
</dbReference>
<feature type="region of interest" description="Disordered" evidence="1">
    <location>
        <begin position="250"/>
        <end position="306"/>
    </location>
</feature>
<dbReference type="Gene3D" id="2.60.40.3500">
    <property type="match status" value="1"/>
</dbReference>
<sequence>MKKLAYIIVLVAALAAGQALAVQVTQIALNYENGATVARVTADGPFQVSHQTEVPKEGKGDRMILDIIGVTTGLSAKSYTNLPVCGITGIRTGQYAVTPEKVVRVVFDLTKPPVYQVERQGNCVKITFSDKAATAFSTWSTDAAKPAQPVVAPKPAVAAAPTVAPATVSNQTAPVDKAKLAETDRLTSLSGLPTPAVQPTATPVTPAPNTSTVKVVTVDAKTVAPAVQQPAPTSVKVVATENPKPAVPTVIATPAPVAPKPTTTTPAPTPTPVVAVKPAQPEVKTTVPVTTASKPAPSAPETTVKPNVQATPPAVAVKPATPSVQANQIQQALSVKPSPTETAQKPVEVVKALDTKPADKPLASVPAAPTQQNPQPAPTVASAPDTKPAVETATPVTPVPTVATVTPSDKKDQPATTVTIPRPLTDDESAQVAEADDAASANPDLPANKSTSRFRRSAAADAKIKGTMVAEFPQRLVVKYESLGNRDPFATLIDDSRTFNTPIENRVPNIDGLRLVGIIESDRGASDNRALFEDKNGYSYILSSGDKVQRGYVLRVEDDRVYFQIFEYGWSRTVALAIENAN</sequence>
<dbReference type="EMBL" id="PQAP01000211">
    <property type="protein sequence ID" value="PWB68200.1"/>
    <property type="molecule type" value="Genomic_DNA"/>
</dbReference>
<evidence type="ECO:0000256" key="2">
    <source>
        <dbReference type="SAM" id="SignalP"/>
    </source>
</evidence>
<feature type="compositionally biased region" description="Low complexity" evidence="1">
    <location>
        <begin position="389"/>
        <end position="407"/>
    </location>
</feature>
<feature type="compositionally biased region" description="Low complexity" evidence="1">
    <location>
        <begin position="365"/>
        <end position="381"/>
    </location>
</feature>
<feature type="compositionally biased region" description="Acidic residues" evidence="1">
    <location>
        <begin position="426"/>
        <end position="437"/>
    </location>
</feature>
<accession>A0A855X2H4</accession>
<evidence type="ECO:0008006" key="5">
    <source>
        <dbReference type="Google" id="ProtNLM"/>
    </source>
</evidence>
<name>A0A855X2H4_9BACT</name>
<reference evidence="3 4" key="1">
    <citation type="journal article" date="2018" name="ISME J.">
        <title>A methanotrophic archaeon couples anaerobic oxidation of methane to Fe(III) reduction.</title>
        <authorList>
            <person name="Cai C."/>
            <person name="Leu A.O."/>
            <person name="Xie G.J."/>
            <person name="Guo J."/>
            <person name="Feng Y."/>
            <person name="Zhao J.X."/>
            <person name="Tyson G.W."/>
            <person name="Yuan Z."/>
            <person name="Hu S."/>
        </authorList>
    </citation>
    <scope>NUCLEOTIDE SEQUENCE [LARGE SCALE GENOMIC DNA]</scope>
    <source>
        <strain evidence="3">FeB_12</strain>
    </source>
</reference>
<protein>
    <recommendedName>
        <fullName evidence="5">AMIN domain-containing protein</fullName>
    </recommendedName>
</protein>
<evidence type="ECO:0000313" key="4">
    <source>
        <dbReference type="Proteomes" id="UP000250918"/>
    </source>
</evidence>
<gene>
    <name evidence="3" type="ORF">C3F09_12115</name>
</gene>
<feature type="region of interest" description="Disordered" evidence="1">
    <location>
        <begin position="359"/>
        <end position="454"/>
    </location>
</feature>